<reference evidence="5 6" key="1">
    <citation type="submission" date="2017-03" db="EMBL/GenBank/DDBJ databases">
        <authorList>
            <person name="Afonso C.L."/>
            <person name="Miller P.J."/>
            <person name="Scott M.A."/>
            <person name="Spackman E."/>
            <person name="Goraichik I."/>
            <person name="Dimitrov K.M."/>
            <person name="Suarez D.L."/>
            <person name="Swayne D.E."/>
        </authorList>
    </citation>
    <scope>NUCLEOTIDE SEQUENCE [LARGE SCALE GENOMIC DNA]</scope>
    <source>
        <strain evidence="5 6">CECT 8110</strain>
    </source>
</reference>
<name>A0A1X6ZXL7_9RHOB</name>
<evidence type="ECO:0000256" key="3">
    <source>
        <dbReference type="ARBA" id="ARBA00023163"/>
    </source>
</evidence>
<accession>A0A1X6ZXL7</accession>
<organism evidence="5 6">
    <name type="scientific">Roseovarius halotolerans</name>
    <dbReference type="NCBI Taxonomy" id="505353"/>
    <lineage>
        <taxon>Bacteria</taxon>
        <taxon>Pseudomonadati</taxon>
        <taxon>Pseudomonadota</taxon>
        <taxon>Alphaproteobacteria</taxon>
        <taxon>Rhodobacterales</taxon>
        <taxon>Roseobacteraceae</taxon>
        <taxon>Roseovarius</taxon>
    </lineage>
</organism>
<dbReference type="PANTHER" id="PTHR44846">
    <property type="entry name" value="MANNOSYL-D-GLYCERATE TRANSPORT/METABOLISM SYSTEM REPRESSOR MNGR-RELATED"/>
    <property type="match status" value="1"/>
</dbReference>
<evidence type="ECO:0000313" key="5">
    <source>
        <dbReference type="EMBL" id="SLN64007.1"/>
    </source>
</evidence>
<keyword evidence="3" id="KW-0804">Transcription</keyword>
<evidence type="ECO:0000313" key="6">
    <source>
        <dbReference type="Proteomes" id="UP000193207"/>
    </source>
</evidence>
<dbReference type="GO" id="GO:0003677">
    <property type="term" value="F:DNA binding"/>
    <property type="evidence" value="ECO:0007669"/>
    <property type="project" value="UniProtKB-KW"/>
</dbReference>
<dbReference type="Pfam" id="PF00392">
    <property type="entry name" value="GntR"/>
    <property type="match status" value="1"/>
</dbReference>
<dbReference type="SMART" id="SM00345">
    <property type="entry name" value="HTH_GNTR"/>
    <property type="match status" value="1"/>
</dbReference>
<dbReference type="Pfam" id="PF07702">
    <property type="entry name" value="UTRA"/>
    <property type="match status" value="1"/>
</dbReference>
<dbReference type="CDD" id="cd07377">
    <property type="entry name" value="WHTH_GntR"/>
    <property type="match status" value="1"/>
</dbReference>
<dbReference type="AlphaFoldDB" id="A0A1X6ZXL7"/>
<dbReference type="RefSeq" id="WP_085819138.1">
    <property type="nucleotide sequence ID" value="NZ_FWFU01000005.1"/>
</dbReference>
<dbReference type="InterPro" id="IPR028978">
    <property type="entry name" value="Chorismate_lyase_/UTRA_dom_sf"/>
</dbReference>
<dbReference type="SUPFAM" id="SSF46785">
    <property type="entry name" value="Winged helix' DNA-binding domain"/>
    <property type="match status" value="1"/>
</dbReference>
<keyword evidence="2" id="KW-0238">DNA-binding</keyword>
<keyword evidence="1" id="KW-0805">Transcription regulation</keyword>
<keyword evidence="6" id="KW-1185">Reference proteome</keyword>
<dbReference type="InterPro" id="IPR000524">
    <property type="entry name" value="Tscrpt_reg_HTH_GntR"/>
</dbReference>
<dbReference type="InterPro" id="IPR036388">
    <property type="entry name" value="WH-like_DNA-bd_sf"/>
</dbReference>
<gene>
    <name evidence="5" type="primary">yvoA_2</name>
    <name evidence="5" type="ORF">ROH8110_03588</name>
</gene>
<evidence type="ECO:0000259" key="4">
    <source>
        <dbReference type="PROSITE" id="PS50949"/>
    </source>
</evidence>
<dbReference type="InterPro" id="IPR011663">
    <property type="entry name" value="UTRA"/>
</dbReference>
<dbReference type="PROSITE" id="PS50949">
    <property type="entry name" value="HTH_GNTR"/>
    <property type="match status" value="1"/>
</dbReference>
<protein>
    <submittedName>
        <fullName evidence="5">HTH-type transcriptional repressor YvoA</fullName>
    </submittedName>
</protein>
<dbReference type="SUPFAM" id="SSF64288">
    <property type="entry name" value="Chorismate lyase-like"/>
    <property type="match status" value="1"/>
</dbReference>
<dbReference type="GO" id="GO:0003700">
    <property type="term" value="F:DNA-binding transcription factor activity"/>
    <property type="evidence" value="ECO:0007669"/>
    <property type="project" value="InterPro"/>
</dbReference>
<proteinExistence type="predicted"/>
<dbReference type="OrthoDB" id="9808698at2"/>
<dbReference type="InterPro" id="IPR036390">
    <property type="entry name" value="WH_DNA-bd_sf"/>
</dbReference>
<dbReference type="Gene3D" id="1.10.10.10">
    <property type="entry name" value="Winged helix-like DNA-binding domain superfamily/Winged helix DNA-binding domain"/>
    <property type="match status" value="1"/>
</dbReference>
<dbReference type="EMBL" id="FWFU01000005">
    <property type="protein sequence ID" value="SLN64007.1"/>
    <property type="molecule type" value="Genomic_DNA"/>
</dbReference>
<feature type="domain" description="HTH gntR-type" evidence="4">
    <location>
        <begin position="8"/>
        <end position="76"/>
    </location>
</feature>
<dbReference type="PRINTS" id="PR00035">
    <property type="entry name" value="HTHGNTR"/>
</dbReference>
<dbReference type="PANTHER" id="PTHR44846:SF16">
    <property type="entry name" value="TRANSCRIPTIONAL REGULATOR PHNF-RELATED"/>
    <property type="match status" value="1"/>
</dbReference>
<evidence type="ECO:0000256" key="2">
    <source>
        <dbReference type="ARBA" id="ARBA00023125"/>
    </source>
</evidence>
<dbReference type="Proteomes" id="UP000193207">
    <property type="component" value="Unassembled WGS sequence"/>
</dbReference>
<sequence>MATGAPPPKGWQAIHDEVLRRIHARDWPPGHVIPNEVDLAREFGCARATVNRALRALAEEGILERRRKAGTRVALHPVSRATVDVPVIRREIQERGQRYDYRLLDRGTAQPPAAIRATLGAGEALHVTALHSADGAPYVFEDRWISLTTVPDAAAECFTSLSANEWLLARAPYTHGDIAFSAEAASDRDAELLDSSAGAPLFVIWRTTWDHDRAITTVRLAYAPGYRIRTRIGGVAAGGGQA</sequence>
<dbReference type="Gene3D" id="3.40.1410.10">
    <property type="entry name" value="Chorismate lyase-like"/>
    <property type="match status" value="1"/>
</dbReference>
<evidence type="ECO:0000256" key="1">
    <source>
        <dbReference type="ARBA" id="ARBA00023015"/>
    </source>
</evidence>
<dbReference type="InterPro" id="IPR050679">
    <property type="entry name" value="Bact_HTH_transcr_reg"/>
</dbReference>
<dbReference type="SMART" id="SM00866">
    <property type="entry name" value="UTRA"/>
    <property type="match status" value="1"/>
</dbReference>